<feature type="transmembrane region" description="Helical" evidence="7">
    <location>
        <begin position="20"/>
        <end position="52"/>
    </location>
</feature>
<evidence type="ECO:0000259" key="9">
    <source>
        <dbReference type="Pfam" id="PF14067"/>
    </source>
</evidence>
<feature type="transmembrane region" description="Helical" evidence="7">
    <location>
        <begin position="329"/>
        <end position="351"/>
    </location>
</feature>
<evidence type="ECO:0000256" key="1">
    <source>
        <dbReference type="ARBA" id="ARBA00004651"/>
    </source>
</evidence>
<keyword evidence="3" id="KW-1003">Cell membrane</keyword>
<dbReference type="STRING" id="45056.Lade_0538"/>
<dbReference type="AlphaFoldDB" id="A0A0W0R487"/>
<evidence type="ECO:0000256" key="2">
    <source>
        <dbReference type="ARBA" id="ARBA00010792"/>
    </source>
</evidence>
<name>A0A0W0R487_9GAMM</name>
<feature type="transmembrane region" description="Helical" evidence="7">
    <location>
        <begin position="452"/>
        <end position="473"/>
    </location>
</feature>
<evidence type="ECO:0000256" key="4">
    <source>
        <dbReference type="ARBA" id="ARBA00022692"/>
    </source>
</evidence>
<dbReference type="InterPro" id="IPR025902">
    <property type="entry name" value="LssY-like-C_dom"/>
</dbReference>
<evidence type="ECO:0000256" key="5">
    <source>
        <dbReference type="ARBA" id="ARBA00022989"/>
    </source>
</evidence>
<accession>A0A0W0R487</accession>
<feature type="transmembrane region" description="Helical" evidence="7">
    <location>
        <begin position="293"/>
        <end position="317"/>
    </location>
</feature>
<dbReference type="Pfam" id="PF09335">
    <property type="entry name" value="VTT_dom"/>
    <property type="match status" value="1"/>
</dbReference>
<dbReference type="InterPro" id="IPR032818">
    <property type="entry name" value="DedA-like"/>
</dbReference>
<dbReference type="InterPro" id="IPR032816">
    <property type="entry name" value="VTT_dom"/>
</dbReference>
<evidence type="ECO:0000313" key="10">
    <source>
        <dbReference type="EMBL" id="KTC65880.1"/>
    </source>
</evidence>
<evidence type="ECO:0000313" key="11">
    <source>
        <dbReference type="Proteomes" id="UP000054859"/>
    </source>
</evidence>
<comment type="caution">
    <text evidence="10">The sequence shown here is derived from an EMBL/GenBank/DDBJ whole genome shotgun (WGS) entry which is preliminary data.</text>
</comment>
<feature type="transmembrane region" description="Helical" evidence="7">
    <location>
        <begin position="181"/>
        <end position="203"/>
    </location>
</feature>
<feature type="transmembrane region" description="Helical" evidence="7">
    <location>
        <begin position="396"/>
        <end position="415"/>
    </location>
</feature>
<dbReference type="EMBL" id="LNKA01000001">
    <property type="protein sequence ID" value="KTC65880.1"/>
    <property type="molecule type" value="Genomic_DNA"/>
</dbReference>
<dbReference type="GO" id="GO:0005886">
    <property type="term" value="C:plasma membrane"/>
    <property type="evidence" value="ECO:0007669"/>
    <property type="project" value="UniProtKB-SubCell"/>
</dbReference>
<comment type="similarity">
    <text evidence="2">Belongs to the DedA family.</text>
</comment>
<dbReference type="PATRIC" id="fig|45056.6.peg.559"/>
<keyword evidence="5 7" id="KW-1133">Transmembrane helix</keyword>
<dbReference type="SUPFAM" id="SSF48317">
    <property type="entry name" value="Acid phosphatase/Vanadium-dependent haloperoxidase"/>
    <property type="match status" value="1"/>
</dbReference>
<dbReference type="OrthoDB" id="9780918at2"/>
<feature type="transmembrane region" description="Helical" evidence="7">
    <location>
        <begin position="144"/>
        <end position="169"/>
    </location>
</feature>
<dbReference type="Proteomes" id="UP000054859">
    <property type="component" value="Unassembled WGS sequence"/>
</dbReference>
<evidence type="ECO:0000256" key="3">
    <source>
        <dbReference type="ARBA" id="ARBA00022475"/>
    </source>
</evidence>
<feature type="transmembrane region" description="Helical" evidence="7">
    <location>
        <begin position="64"/>
        <end position="85"/>
    </location>
</feature>
<dbReference type="Gene3D" id="1.20.144.10">
    <property type="entry name" value="Phosphatidic acid phosphatase type 2/haloperoxidase"/>
    <property type="match status" value="1"/>
</dbReference>
<evidence type="ECO:0000256" key="6">
    <source>
        <dbReference type="ARBA" id="ARBA00023136"/>
    </source>
</evidence>
<organism evidence="10 11">
    <name type="scientific">Legionella adelaidensis</name>
    <dbReference type="NCBI Taxonomy" id="45056"/>
    <lineage>
        <taxon>Bacteria</taxon>
        <taxon>Pseudomonadati</taxon>
        <taxon>Pseudomonadota</taxon>
        <taxon>Gammaproteobacteria</taxon>
        <taxon>Legionellales</taxon>
        <taxon>Legionellaceae</taxon>
        <taxon>Legionella</taxon>
    </lineage>
</organism>
<feature type="domain" description="LssY-like C-terminal" evidence="9">
    <location>
        <begin position="502"/>
        <end position="613"/>
    </location>
</feature>
<evidence type="ECO:0000256" key="7">
    <source>
        <dbReference type="SAM" id="Phobius"/>
    </source>
</evidence>
<feature type="domain" description="VTT" evidence="8">
    <location>
        <begin position="40"/>
        <end position="163"/>
    </location>
</feature>
<feature type="transmembrane region" description="Helical" evidence="7">
    <location>
        <begin position="421"/>
        <end position="440"/>
    </location>
</feature>
<gene>
    <name evidence="10" type="primary">lssY</name>
    <name evidence="10" type="ORF">Lade_0538</name>
</gene>
<feature type="transmembrane region" description="Helical" evidence="7">
    <location>
        <begin position="363"/>
        <end position="384"/>
    </location>
</feature>
<evidence type="ECO:0000259" key="8">
    <source>
        <dbReference type="Pfam" id="PF09335"/>
    </source>
</evidence>
<keyword evidence="6 7" id="KW-0472">Membrane</keyword>
<dbReference type="InterPro" id="IPR036938">
    <property type="entry name" value="PAP2/HPO_sf"/>
</dbReference>
<dbReference type="PANTHER" id="PTHR30353:SF15">
    <property type="entry name" value="INNER MEMBRANE PROTEIN YABI"/>
    <property type="match status" value="1"/>
</dbReference>
<keyword evidence="11" id="KW-1185">Reference proteome</keyword>
<protein>
    <submittedName>
        <fullName evidence="10">Secretion system protein Y</fullName>
    </submittedName>
</protein>
<dbReference type="Pfam" id="PF14067">
    <property type="entry name" value="LssY_C"/>
    <property type="match status" value="1"/>
</dbReference>
<keyword evidence="4 7" id="KW-0812">Transmembrane</keyword>
<dbReference type="PANTHER" id="PTHR30353">
    <property type="entry name" value="INNER MEMBRANE PROTEIN DEDA-RELATED"/>
    <property type="match status" value="1"/>
</dbReference>
<dbReference type="RefSeq" id="WP_058461604.1">
    <property type="nucleotide sequence ID" value="NZ_LNKA01000001.1"/>
</dbReference>
<reference evidence="10 11" key="1">
    <citation type="submission" date="2015-11" db="EMBL/GenBank/DDBJ databases">
        <title>Identification of large and diverse effector repertoires of 38 Legionella species.</title>
        <authorList>
            <person name="Burstein D."/>
            <person name="Amaro F."/>
            <person name="Zusman T."/>
            <person name="Lifshitz Z."/>
            <person name="Cohen O."/>
            <person name="Gilbert J.A."/>
            <person name="Pupko T."/>
            <person name="Shuman H.A."/>
            <person name="Segal G."/>
        </authorList>
    </citation>
    <scope>NUCLEOTIDE SEQUENCE [LARGE SCALE GENOMIC DNA]</scope>
    <source>
        <strain evidence="10 11">1762-AUS-E</strain>
    </source>
</reference>
<feature type="transmembrane region" description="Helical" evidence="7">
    <location>
        <begin position="248"/>
        <end position="273"/>
    </location>
</feature>
<comment type="subcellular location">
    <subcellularLocation>
        <location evidence="1">Cell membrane</location>
        <topology evidence="1">Multi-pass membrane protein</topology>
    </subcellularLocation>
</comment>
<proteinExistence type="inferred from homology"/>
<sequence>MFAEYLQPLTLWIQANPKWALLFTFLVSLSESLAIIGSIIPGSVTMTAIGILAGSGIMRIDMTIIAAILGAIAGDSASYTLGYVFRNRLVNIWPFSKYPNWLKLGKDYFAKHGGKSVLIGRFIGPLRSIIPVIAGMMHMNRWHFLFANVISAIGWAILYVLPGILIGVASSELSPESASRLFMIVIILLIIIWVLGIAIKWIFKYLNLFLSINLHRFWLWSKSHPRFAYYFDLLTPANEINHYPTASLLILLIFTFFLSLIVSIIVIKGDWIITVNQPIYLFLQSLRTNSFDAFFIFISFFSSPLSLFALILSITLYSIYFKDWRTLRFWLSLVLTCSLMVFILSWCIDIPETEDLIKFNITLSYPAPTLTFGTALFGFLIFYINSRYRTIPTLTVRICLIVLLILSGIGLIYLGDNWFTSVIGGYFIGLTLCLLHWILYRRIYQVNPRSQLPIIFSFLVLILASLVASSLYFKNSLLVHKPVYNEYILSDREWWNQQQPLLPLYTTNRIGKRTGLLNLQYAGSIETLEKALIKAGWKKGSPSFLYSLILRAGGNTKNTLPLITQLYLNRKATLVMTYNKDPKQPLLVLRMWRSNYHLGNYSQPIWLGSLQYHLVKKKGRTETSPPPEDIFTPVMHALDGFHTNRINLTNIEPLPQTVSPSVLFIKEPVKNF</sequence>